<evidence type="ECO:0000256" key="1">
    <source>
        <dbReference type="SAM" id="MobiDB-lite"/>
    </source>
</evidence>
<reference evidence="3" key="1">
    <citation type="journal article" date="2013" name="Nature">
        <title>Pan genome of the phytoplankton Emiliania underpins its global distribution.</title>
        <authorList>
            <person name="Read B.A."/>
            <person name="Kegel J."/>
            <person name="Klute M.J."/>
            <person name="Kuo A."/>
            <person name="Lefebvre S.C."/>
            <person name="Maumus F."/>
            <person name="Mayer C."/>
            <person name="Miller J."/>
            <person name="Monier A."/>
            <person name="Salamov A."/>
            <person name="Young J."/>
            <person name="Aguilar M."/>
            <person name="Claverie J.M."/>
            <person name="Frickenhaus S."/>
            <person name="Gonzalez K."/>
            <person name="Herman E.K."/>
            <person name="Lin Y.C."/>
            <person name="Napier J."/>
            <person name="Ogata H."/>
            <person name="Sarno A.F."/>
            <person name="Shmutz J."/>
            <person name="Schroeder D."/>
            <person name="de Vargas C."/>
            <person name="Verret F."/>
            <person name="von Dassow P."/>
            <person name="Valentin K."/>
            <person name="Van de Peer Y."/>
            <person name="Wheeler G."/>
            <person name="Dacks J.B."/>
            <person name="Delwiche C.F."/>
            <person name="Dyhrman S.T."/>
            <person name="Glockner G."/>
            <person name="John U."/>
            <person name="Richards T."/>
            <person name="Worden A.Z."/>
            <person name="Zhang X."/>
            <person name="Grigoriev I.V."/>
            <person name="Allen A.E."/>
            <person name="Bidle K."/>
            <person name="Borodovsky M."/>
            <person name="Bowler C."/>
            <person name="Brownlee C."/>
            <person name="Cock J.M."/>
            <person name="Elias M."/>
            <person name="Gladyshev V.N."/>
            <person name="Groth M."/>
            <person name="Guda C."/>
            <person name="Hadaegh A."/>
            <person name="Iglesias-Rodriguez M.D."/>
            <person name="Jenkins J."/>
            <person name="Jones B.M."/>
            <person name="Lawson T."/>
            <person name="Leese F."/>
            <person name="Lindquist E."/>
            <person name="Lobanov A."/>
            <person name="Lomsadze A."/>
            <person name="Malik S.B."/>
            <person name="Marsh M.E."/>
            <person name="Mackinder L."/>
            <person name="Mock T."/>
            <person name="Mueller-Roeber B."/>
            <person name="Pagarete A."/>
            <person name="Parker M."/>
            <person name="Probert I."/>
            <person name="Quesneville H."/>
            <person name="Raines C."/>
            <person name="Rensing S.A."/>
            <person name="Riano-Pachon D.M."/>
            <person name="Richier S."/>
            <person name="Rokitta S."/>
            <person name="Shiraiwa Y."/>
            <person name="Soanes D.M."/>
            <person name="van der Giezen M."/>
            <person name="Wahlund T.M."/>
            <person name="Williams B."/>
            <person name="Wilson W."/>
            <person name="Wolfe G."/>
            <person name="Wurch L.L."/>
        </authorList>
    </citation>
    <scope>NUCLEOTIDE SEQUENCE</scope>
</reference>
<dbReference type="HOGENOM" id="CLU_898420_0_0_1"/>
<name>A0A0D3J7U0_EMIH1</name>
<dbReference type="PaxDb" id="2903-EOD19575"/>
<feature type="compositionally biased region" description="Basic and acidic residues" evidence="1">
    <location>
        <begin position="21"/>
        <end position="45"/>
    </location>
</feature>
<evidence type="ECO:0000313" key="2">
    <source>
        <dbReference type="EnsemblProtists" id="EOD19575"/>
    </source>
</evidence>
<evidence type="ECO:0000313" key="3">
    <source>
        <dbReference type="Proteomes" id="UP000013827"/>
    </source>
</evidence>
<feature type="compositionally biased region" description="Low complexity" evidence="1">
    <location>
        <begin position="293"/>
        <end position="316"/>
    </location>
</feature>
<dbReference type="AlphaFoldDB" id="A0A0D3J7U0"/>
<reference evidence="2" key="2">
    <citation type="submission" date="2024-10" db="UniProtKB">
        <authorList>
            <consortium name="EnsemblProtists"/>
        </authorList>
    </citation>
    <scope>IDENTIFICATION</scope>
</reference>
<accession>A0A0D3J7U0</accession>
<sequence>MSAKMPKSGKGKAAATSDESWYDKQKRENPDFLEKRAREAREARAAKKAATTTAAAPAPAPAPMATDAGTAMSPGFFARHMPSVFGSKAPAENSSSAAGSSSAAAANAADAAYAVSDDVPACQRCWEQLSASERVTAATLGFVQWSWDASVMDLDNDIEPRIDIYSKKTLSARRQRAKDLDLAGLLIHEAHAVLGMRLHNPVDMTMAQREGPIDDAELEPCFLVRGVFESMGNEERERYTATRWVPLEEMTSLMYDFDENERGELFESYAAGADAFIETVARLVEAARVKVGAAERAASPASPGSRSTRSSPGASSDKALGKRKARK</sequence>
<protein>
    <submittedName>
        <fullName evidence="2">Uncharacterized protein</fullName>
    </submittedName>
</protein>
<feature type="region of interest" description="Disordered" evidence="1">
    <location>
        <begin position="1"/>
        <end position="67"/>
    </location>
</feature>
<feature type="region of interest" description="Disordered" evidence="1">
    <location>
        <begin position="293"/>
        <end position="327"/>
    </location>
</feature>
<proteinExistence type="predicted"/>
<dbReference type="RefSeq" id="XP_005772004.1">
    <property type="nucleotide sequence ID" value="XM_005771947.1"/>
</dbReference>
<dbReference type="KEGG" id="ehx:EMIHUDRAFT_102226"/>
<organism evidence="2 3">
    <name type="scientific">Emiliania huxleyi (strain CCMP1516)</name>
    <dbReference type="NCBI Taxonomy" id="280463"/>
    <lineage>
        <taxon>Eukaryota</taxon>
        <taxon>Haptista</taxon>
        <taxon>Haptophyta</taxon>
        <taxon>Prymnesiophyceae</taxon>
        <taxon>Isochrysidales</taxon>
        <taxon>Noelaerhabdaceae</taxon>
        <taxon>Emiliania</taxon>
    </lineage>
</organism>
<keyword evidence="3" id="KW-1185">Reference proteome</keyword>
<dbReference type="GeneID" id="17265076"/>
<dbReference type="EnsemblProtists" id="EOD19575">
    <property type="protein sequence ID" value="EOD19575"/>
    <property type="gene ID" value="EMIHUDRAFT_102226"/>
</dbReference>
<feature type="compositionally biased region" description="Low complexity" evidence="1">
    <location>
        <begin position="48"/>
        <end position="57"/>
    </location>
</feature>
<dbReference type="Proteomes" id="UP000013827">
    <property type="component" value="Unassembled WGS sequence"/>
</dbReference>